<dbReference type="InterPro" id="IPR005198">
    <property type="entry name" value="Glyco_hydro_76"/>
</dbReference>
<dbReference type="GO" id="GO:0030246">
    <property type="term" value="F:carbohydrate binding"/>
    <property type="evidence" value="ECO:0007669"/>
    <property type="project" value="InterPro"/>
</dbReference>
<keyword evidence="1" id="KW-0732">Signal</keyword>
<accession>A0A2T1DDV3</accession>
<organism evidence="3 4">
    <name type="scientific">Phormidesmis priestleyi ULC007</name>
    <dbReference type="NCBI Taxonomy" id="1920490"/>
    <lineage>
        <taxon>Bacteria</taxon>
        <taxon>Bacillati</taxon>
        <taxon>Cyanobacteriota</taxon>
        <taxon>Cyanophyceae</taxon>
        <taxon>Leptolyngbyales</taxon>
        <taxon>Leptolyngbyaceae</taxon>
        <taxon>Phormidesmis</taxon>
    </lineage>
</organism>
<proteinExistence type="predicted"/>
<evidence type="ECO:0000259" key="2">
    <source>
        <dbReference type="PROSITE" id="PS51175"/>
    </source>
</evidence>
<dbReference type="PANTHER" id="PTHR47791:SF1">
    <property type="entry name" value="ENDO MANNANASE, GH76 FAMILY (EUROFUNG)"/>
    <property type="match status" value="1"/>
</dbReference>
<dbReference type="SMART" id="SM00606">
    <property type="entry name" value="CBD_IV"/>
    <property type="match status" value="1"/>
</dbReference>
<evidence type="ECO:0000256" key="1">
    <source>
        <dbReference type="ARBA" id="ARBA00022729"/>
    </source>
</evidence>
<dbReference type="Gene3D" id="2.60.120.260">
    <property type="entry name" value="Galactose-binding domain-like"/>
    <property type="match status" value="1"/>
</dbReference>
<dbReference type="PROSITE" id="PS51175">
    <property type="entry name" value="CBM6"/>
    <property type="match status" value="1"/>
</dbReference>
<dbReference type="InterPro" id="IPR005084">
    <property type="entry name" value="CBM6"/>
</dbReference>
<dbReference type="InterPro" id="IPR006584">
    <property type="entry name" value="Cellulose-bd_IV"/>
</dbReference>
<dbReference type="InterPro" id="IPR053169">
    <property type="entry name" value="MUG_Protein"/>
</dbReference>
<dbReference type="STRING" id="1920490.GCA_001895925_03066"/>
<dbReference type="Pfam" id="PF03663">
    <property type="entry name" value="Glyco_hydro_76"/>
    <property type="match status" value="1"/>
</dbReference>
<evidence type="ECO:0000313" key="3">
    <source>
        <dbReference type="EMBL" id="PSB18690.1"/>
    </source>
</evidence>
<dbReference type="AlphaFoldDB" id="A0A2T1DDV3"/>
<sequence length="460" mass="51368">MSLNQTSREQTEAGIKALQSFYNASTGLWNTTGWWNSANALETTIDYCRLTNSLTYRSNLSNTFEKNKRGNFLNEFYDDEGWWALTWIKAYDLTGEQRYLTMAKTIFNDMKGGWDSTCGGGIWWSKQRKYKNAIANELFLAIAAKLHLRTSGDAGAGSYLDWAQREWNWFKNTGMINRDNLINDGLDSTCKNNGQLTWTYNQGVILGGLVDLYRSTNDGSLIRQAQAIADATLRALAPNGILREPCEPDCGKDGAQFKGIFIRYLGDLYQVTQQSAYKDFILRNANSIWSNGRNSANQFGLSWAGAFDSADAARQCAAIDALNASLVVTTEAITYQAEDGILHQLVIEAAYTGYHGSGYIAGWNREGQWVDFKVNAASTGFYTLTFRYAAAGGNASRYIYVNGKSIADNQIFPGTENWSRWNSITIPNISLNAGSNTISVIFNRDKGSRNWLNLDELTIR</sequence>
<dbReference type="RefSeq" id="WP_073069737.1">
    <property type="nucleotide sequence ID" value="NZ_MPPI01000003.1"/>
</dbReference>
<name>A0A2T1DDV3_9CYAN</name>
<dbReference type="Gene3D" id="1.50.10.20">
    <property type="match status" value="1"/>
</dbReference>
<evidence type="ECO:0000313" key="4">
    <source>
        <dbReference type="Proteomes" id="UP000238634"/>
    </source>
</evidence>
<dbReference type="OrthoDB" id="6387072at2"/>
<keyword evidence="4" id="KW-1185">Reference proteome</keyword>
<dbReference type="EMBL" id="PVWG01000015">
    <property type="protein sequence ID" value="PSB18690.1"/>
    <property type="molecule type" value="Genomic_DNA"/>
</dbReference>
<dbReference type="Pfam" id="PF16990">
    <property type="entry name" value="CBM_35"/>
    <property type="match status" value="1"/>
</dbReference>
<dbReference type="SUPFAM" id="SSF48208">
    <property type="entry name" value="Six-hairpin glycosidases"/>
    <property type="match status" value="1"/>
</dbReference>
<dbReference type="InterPro" id="IPR008928">
    <property type="entry name" value="6-hairpin_glycosidase_sf"/>
</dbReference>
<dbReference type="Proteomes" id="UP000238634">
    <property type="component" value="Unassembled WGS sequence"/>
</dbReference>
<reference evidence="3 4" key="1">
    <citation type="submission" date="2018-02" db="EMBL/GenBank/DDBJ databases">
        <authorList>
            <person name="Cohen D.B."/>
            <person name="Kent A.D."/>
        </authorList>
    </citation>
    <scope>NUCLEOTIDE SEQUENCE [LARGE SCALE GENOMIC DNA]</scope>
    <source>
        <strain evidence="3 4">ULC007</strain>
    </source>
</reference>
<dbReference type="PANTHER" id="PTHR47791">
    <property type="entry name" value="MEIOTICALLY UP-REGULATED GENE 191 PROTEIN"/>
    <property type="match status" value="1"/>
</dbReference>
<reference evidence="3 4" key="2">
    <citation type="submission" date="2018-03" db="EMBL/GenBank/DDBJ databases">
        <title>The ancient ancestry and fast evolution of plastids.</title>
        <authorList>
            <person name="Moore K.R."/>
            <person name="Magnabosco C."/>
            <person name="Momper L."/>
            <person name="Gold D.A."/>
            <person name="Bosak T."/>
            <person name="Fournier G.P."/>
        </authorList>
    </citation>
    <scope>NUCLEOTIDE SEQUENCE [LARGE SCALE GENOMIC DNA]</scope>
    <source>
        <strain evidence="3 4">ULC007</strain>
    </source>
</reference>
<dbReference type="GO" id="GO:0005975">
    <property type="term" value="P:carbohydrate metabolic process"/>
    <property type="evidence" value="ECO:0007669"/>
    <property type="project" value="InterPro"/>
</dbReference>
<comment type="caution">
    <text evidence="3">The sequence shown here is derived from an EMBL/GenBank/DDBJ whole genome shotgun (WGS) entry which is preliminary data.</text>
</comment>
<feature type="domain" description="CBM6" evidence="2">
    <location>
        <begin position="333"/>
        <end position="460"/>
    </location>
</feature>
<protein>
    <recommendedName>
        <fullName evidence="2">CBM6 domain-containing protein</fullName>
    </recommendedName>
</protein>
<dbReference type="SUPFAM" id="SSF49785">
    <property type="entry name" value="Galactose-binding domain-like"/>
    <property type="match status" value="1"/>
</dbReference>
<dbReference type="InterPro" id="IPR008979">
    <property type="entry name" value="Galactose-bd-like_sf"/>
</dbReference>
<gene>
    <name evidence="3" type="ORF">C7B65_14290</name>
</gene>